<sequence>MLSEYVPSLGCHRSTLQVKSLGWYVAWRKRNIHRDDTAREISRVVERAGTIRMEFLTFTLHVLFCTAKLCGIE</sequence>
<dbReference type="AlphaFoldDB" id="A0A0R3QES2"/>
<keyword evidence="2" id="KW-1185">Reference proteome</keyword>
<dbReference type="EMBL" id="UZAG01004016">
    <property type="protein sequence ID" value="VDO16234.1"/>
    <property type="molecule type" value="Genomic_DNA"/>
</dbReference>
<evidence type="ECO:0000313" key="3">
    <source>
        <dbReference type="WBParaSite" id="BTMF_0000486501-mRNA-1"/>
    </source>
</evidence>
<evidence type="ECO:0000313" key="2">
    <source>
        <dbReference type="Proteomes" id="UP000280834"/>
    </source>
</evidence>
<name>A0A0R3QES2_9BILA</name>
<proteinExistence type="predicted"/>
<organism evidence="3">
    <name type="scientific">Brugia timori</name>
    <dbReference type="NCBI Taxonomy" id="42155"/>
    <lineage>
        <taxon>Eukaryota</taxon>
        <taxon>Metazoa</taxon>
        <taxon>Ecdysozoa</taxon>
        <taxon>Nematoda</taxon>
        <taxon>Chromadorea</taxon>
        <taxon>Rhabditida</taxon>
        <taxon>Spirurina</taxon>
        <taxon>Spiruromorpha</taxon>
        <taxon>Filarioidea</taxon>
        <taxon>Onchocercidae</taxon>
        <taxon>Brugia</taxon>
    </lineage>
</organism>
<dbReference type="WBParaSite" id="BTMF_0000486501-mRNA-1">
    <property type="protein sequence ID" value="BTMF_0000486501-mRNA-1"/>
    <property type="gene ID" value="BTMF_0000486501"/>
</dbReference>
<protein>
    <submittedName>
        <fullName evidence="3">Transposase</fullName>
    </submittedName>
</protein>
<evidence type="ECO:0000313" key="1">
    <source>
        <dbReference type="EMBL" id="VDO16234.1"/>
    </source>
</evidence>
<reference evidence="1 2" key="2">
    <citation type="submission" date="2018-11" db="EMBL/GenBank/DDBJ databases">
        <authorList>
            <consortium name="Pathogen Informatics"/>
        </authorList>
    </citation>
    <scope>NUCLEOTIDE SEQUENCE [LARGE SCALE GENOMIC DNA]</scope>
</reference>
<reference evidence="3" key="1">
    <citation type="submission" date="2017-02" db="UniProtKB">
        <authorList>
            <consortium name="WormBaseParasite"/>
        </authorList>
    </citation>
    <scope>IDENTIFICATION</scope>
</reference>
<accession>A0A0R3QES2</accession>
<gene>
    <name evidence="1" type="ORF">BTMF_LOCUS4157</name>
</gene>
<dbReference type="Proteomes" id="UP000280834">
    <property type="component" value="Unassembled WGS sequence"/>
</dbReference>